<evidence type="ECO:0000313" key="3">
    <source>
        <dbReference type="EMBL" id="GAA4010638.1"/>
    </source>
</evidence>
<reference evidence="4" key="1">
    <citation type="journal article" date="2019" name="Int. J. Syst. Evol. Microbiol.">
        <title>The Global Catalogue of Microorganisms (GCM) 10K type strain sequencing project: providing services to taxonomists for standard genome sequencing and annotation.</title>
        <authorList>
            <consortium name="The Broad Institute Genomics Platform"/>
            <consortium name="The Broad Institute Genome Sequencing Center for Infectious Disease"/>
            <person name="Wu L."/>
            <person name="Ma J."/>
        </authorList>
    </citation>
    <scope>NUCLEOTIDE SEQUENCE [LARGE SCALE GENOMIC DNA]</scope>
    <source>
        <strain evidence="4">JCM 17342</strain>
    </source>
</reference>
<sequence length="693" mass="76682">MVWRYRDKLSAKPFAEKQEFHPMPGGRPRTSPSKSELHTFAEHLSTVRRSTGLTVADVLRRTGIADKAGYEIFRAQRLPTKTQADALARVLGSSVVESWRVAKAAVERAELAQRDTVNLRSWDDLPNPDPALTKILRAQLAVADRFPYELLGVDAPKVSSLYIPERLRWENPTSADTTLTTISAALAKHRNILITAEPGGGKSMAARRVVCRIAARWLRDNGTDVPLPEPVAAIYLPAIDIAPGRPWAESVADALVRSGRFHARPAAELFAERAQGTRWLIVVDGLDEIADRETRRAVLELLGDLMRGGGPYRFVLVSRPLPEDELRLLDRALPRFALQRFDADRLCQFSDRWFANKEVPEGTAERFVTAVSEADLGEVVAVPLFATIAAAVAGTGSPEDLPRSRLDLYERFVGELLEARSPSDILSPYPRWLRSQRVPLLEHLAQSHLANGVVHLVAAEHWVDRMCPAGLTSPRNAAAEIRHSLIETGVVTVDDTVVRFPHKSIAEYLAARARATRIPAYFPDLKSFLERNSHGGRRNLMMLTIAAWTRQPGNDPALAFRHLLGSPNLLPEAVDLIKTGVTPGPEIEKALITRILINCRDEDFSDKAAHELLVQLGPRRVSRHLFTEILLNASRKPRKLALAAKTYAAMFDRDEAASILTNISQTADTSALSDIAAHFDAIGMSSSSIDLYR</sequence>
<proteinExistence type="predicted"/>
<comment type="caution">
    <text evidence="3">The sequence shown here is derived from an EMBL/GenBank/DDBJ whole genome shotgun (WGS) entry which is preliminary data.</text>
</comment>
<dbReference type="EMBL" id="BAABAL010000012">
    <property type="protein sequence ID" value="GAA4010638.1"/>
    <property type="molecule type" value="Genomic_DNA"/>
</dbReference>
<feature type="region of interest" description="Disordered" evidence="1">
    <location>
        <begin position="14"/>
        <end position="34"/>
    </location>
</feature>
<dbReference type="InterPro" id="IPR007111">
    <property type="entry name" value="NACHT_NTPase"/>
</dbReference>
<feature type="domain" description="NACHT" evidence="2">
    <location>
        <begin position="192"/>
        <end position="356"/>
    </location>
</feature>
<name>A0ABP7SEC0_9PSEU</name>
<dbReference type="Gene3D" id="3.40.50.300">
    <property type="entry name" value="P-loop containing nucleotide triphosphate hydrolases"/>
    <property type="match status" value="1"/>
</dbReference>
<keyword evidence="4" id="KW-1185">Reference proteome</keyword>
<dbReference type="RefSeq" id="WP_344876190.1">
    <property type="nucleotide sequence ID" value="NZ_BAABAL010000012.1"/>
</dbReference>
<gene>
    <name evidence="3" type="ORF">GCM10022247_36070</name>
</gene>
<evidence type="ECO:0000313" key="4">
    <source>
        <dbReference type="Proteomes" id="UP001501747"/>
    </source>
</evidence>
<accession>A0ABP7SEC0</accession>
<evidence type="ECO:0000256" key="1">
    <source>
        <dbReference type="SAM" id="MobiDB-lite"/>
    </source>
</evidence>
<dbReference type="InterPro" id="IPR027417">
    <property type="entry name" value="P-loop_NTPase"/>
</dbReference>
<dbReference type="SUPFAM" id="SSF52540">
    <property type="entry name" value="P-loop containing nucleoside triphosphate hydrolases"/>
    <property type="match status" value="1"/>
</dbReference>
<evidence type="ECO:0000259" key="2">
    <source>
        <dbReference type="Pfam" id="PF05729"/>
    </source>
</evidence>
<dbReference type="Proteomes" id="UP001501747">
    <property type="component" value="Unassembled WGS sequence"/>
</dbReference>
<organism evidence="3 4">
    <name type="scientific">Allokutzneria multivorans</name>
    <dbReference type="NCBI Taxonomy" id="1142134"/>
    <lineage>
        <taxon>Bacteria</taxon>
        <taxon>Bacillati</taxon>
        <taxon>Actinomycetota</taxon>
        <taxon>Actinomycetes</taxon>
        <taxon>Pseudonocardiales</taxon>
        <taxon>Pseudonocardiaceae</taxon>
        <taxon>Allokutzneria</taxon>
    </lineage>
</organism>
<dbReference type="Pfam" id="PF05729">
    <property type="entry name" value="NACHT"/>
    <property type="match status" value="1"/>
</dbReference>
<protein>
    <recommendedName>
        <fullName evidence="2">NACHT domain-containing protein</fullName>
    </recommendedName>
</protein>